<dbReference type="Gene3D" id="3.30.70.100">
    <property type="match status" value="1"/>
</dbReference>
<feature type="domain" description="BLUF" evidence="1">
    <location>
        <begin position="2"/>
        <end position="93"/>
    </location>
</feature>
<accession>A0A1D9IDI7</accession>
<dbReference type="RefSeq" id="WP_071018656.1">
    <property type="nucleotide sequence ID" value="NZ_CP017755.1"/>
</dbReference>
<evidence type="ECO:0000313" key="2">
    <source>
        <dbReference type="EMBL" id="AOZ10118.1"/>
    </source>
</evidence>
<dbReference type="Pfam" id="PF04940">
    <property type="entry name" value="BLUF"/>
    <property type="match status" value="1"/>
</dbReference>
<sequence length="147" mass="16175">MLVRLLYASRARQPLAPAAIDDILATSVEYNPRHGITGVLCHGNGVFLQALEGDREEVNALYQAISRDARHHELVLLQFEEIVQRDFPGWSMVRVNAAKVNPATMLKYSTHGELDPYRTSGAASLALLKELIAGASLVARNPERGRS</sequence>
<gene>
    <name evidence="2" type="ORF">BKK80_31235</name>
</gene>
<dbReference type="SUPFAM" id="SSF54975">
    <property type="entry name" value="Acylphosphatase/BLUF domain-like"/>
    <property type="match status" value="1"/>
</dbReference>
<name>A0A1D9IDI7_9BURK</name>
<dbReference type="InterPro" id="IPR007024">
    <property type="entry name" value="BLUF_domain"/>
</dbReference>
<organism evidence="2 3">
    <name type="scientific">Cupriavidus malaysiensis</name>
    <dbReference type="NCBI Taxonomy" id="367825"/>
    <lineage>
        <taxon>Bacteria</taxon>
        <taxon>Pseudomonadati</taxon>
        <taxon>Pseudomonadota</taxon>
        <taxon>Betaproteobacteria</taxon>
        <taxon>Burkholderiales</taxon>
        <taxon>Burkholderiaceae</taxon>
        <taxon>Cupriavidus</taxon>
    </lineage>
</organism>
<evidence type="ECO:0000313" key="3">
    <source>
        <dbReference type="Proteomes" id="UP000177515"/>
    </source>
</evidence>
<dbReference type="PROSITE" id="PS50925">
    <property type="entry name" value="BLUF"/>
    <property type="match status" value="1"/>
</dbReference>
<evidence type="ECO:0000259" key="1">
    <source>
        <dbReference type="PROSITE" id="PS50925"/>
    </source>
</evidence>
<dbReference type="InterPro" id="IPR036046">
    <property type="entry name" value="Acylphosphatase-like_dom_sf"/>
</dbReference>
<keyword evidence="3" id="KW-1185">Reference proteome</keyword>
<protein>
    <submittedName>
        <fullName evidence="2">Blue light sensor protein</fullName>
    </submittedName>
</protein>
<dbReference type="Proteomes" id="UP000177515">
    <property type="component" value="Chromosome 2"/>
</dbReference>
<dbReference type="EMBL" id="CP017755">
    <property type="protein sequence ID" value="AOZ10118.1"/>
    <property type="molecule type" value="Genomic_DNA"/>
</dbReference>
<reference evidence="2 3" key="1">
    <citation type="submission" date="2016-10" db="EMBL/GenBank/DDBJ databases">
        <title>Complete genome sequences of three Cupriavidus strains isolated from various Malaysian environments.</title>
        <authorList>
            <person name="Abdullah A.A.-A."/>
            <person name="Shafie N.A.H."/>
            <person name="Lau N.S."/>
        </authorList>
    </citation>
    <scope>NUCLEOTIDE SEQUENCE [LARGE SCALE GENOMIC DNA]</scope>
    <source>
        <strain evidence="2 3">USMAA1020</strain>
    </source>
</reference>
<dbReference type="SMART" id="SM01034">
    <property type="entry name" value="BLUF"/>
    <property type="match status" value="1"/>
</dbReference>
<proteinExistence type="predicted"/>